<dbReference type="EMBL" id="FTNO01000006">
    <property type="protein sequence ID" value="SIR88355.1"/>
    <property type="molecule type" value="Genomic_DNA"/>
</dbReference>
<dbReference type="PANTHER" id="PTHR37291">
    <property type="entry name" value="5-METHYLCYTOSINE-SPECIFIC RESTRICTION ENZYME B"/>
    <property type="match status" value="1"/>
</dbReference>
<dbReference type="SMART" id="SM00382">
    <property type="entry name" value="AAA"/>
    <property type="match status" value="1"/>
</dbReference>
<dbReference type="CDD" id="cd00009">
    <property type="entry name" value="AAA"/>
    <property type="match status" value="1"/>
</dbReference>
<keyword evidence="3" id="KW-1185">Reference proteome</keyword>
<dbReference type="Pfam" id="PF07728">
    <property type="entry name" value="AAA_5"/>
    <property type="match status" value="1"/>
</dbReference>
<dbReference type="Gene3D" id="3.40.50.300">
    <property type="entry name" value="P-loop containing nucleotide triphosphate hydrolases"/>
    <property type="match status" value="1"/>
</dbReference>
<evidence type="ECO:0000313" key="2">
    <source>
        <dbReference type="EMBL" id="SIR88355.1"/>
    </source>
</evidence>
<organism evidence="2 3">
    <name type="scientific">Haladaptatus litoreus</name>
    <dbReference type="NCBI Taxonomy" id="553468"/>
    <lineage>
        <taxon>Archaea</taxon>
        <taxon>Methanobacteriati</taxon>
        <taxon>Methanobacteriota</taxon>
        <taxon>Stenosarchaea group</taxon>
        <taxon>Halobacteria</taxon>
        <taxon>Halobacteriales</taxon>
        <taxon>Haladaptataceae</taxon>
        <taxon>Haladaptatus</taxon>
    </lineage>
</organism>
<dbReference type="GO" id="GO:0016887">
    <property type="term" value="F:ATP hydrolysis activity"/>
    <property type="evidence" value="ECO:0007669"/>
    <property type="project" value="InterPro"/>
</dbReference>
<dbReference type="SUPFAM" id="SSF52540">
    <property type="entry name" value="P-loop containing nucleoside triphosphate hydrolases"/>
    <property type="match status" value="1"/>
</dbReference>
<dbReference type="InterPro" id="IPR003593">
    <property type="entry name" value="AAA+_ATPase"/>
</dbReference>
<reference evidence="3" key="1">
    <citation type="submission" date="2017-01" db="EMBL/GenBank/DDBJ databases">
        <authorList>
            <person name="Varghese N."/>
            <person name="Submissions S."/>
        </authorList>
    </citation>
    <scope>NUCLEOTIDE SEQUENCE [LARGE SCALE GENOMIC DNA]</scope>
    <source>
        <strain evidence="3">CGMCC 1.7737</strain>
    </source>
</reference>
<dbReference type="InterPro" id="IPR011704">
    <property type="entry name" value="ATPase_dyneun-rel_AAA"/>
</dbReference>
<dbReference type="PANTHER" id="PTHR37291:SF1">
    <property type="entry name" value="TYPE IV METHYL-DIRECTED RESTRICTION ENZYME ECOKMCRB SUBUNIT"/>
    <property type="match status" value="1"/>
</dbReference>
<dbReference type="GO" id="GO:0005524">
    <property type="term" value="F:ATP binding"/>
    <property type="evidence" value="ECO:0007669"/>
    <property type="project" value="InterPro"/>
</dbReference>
<name>A0A1N7EK70_9EURY</name>
<feature type="domain" description="AAA+ ATPase" evidence="1">
    <location>
        <begin position="573"/>
        <end position="754"/>
    </location>
</feature>
<dbReference type="Proteomes" id="UP000186914">
    <property type="component" value="Unassembled WGS sequence"/>
</dbReference>
<dbReference type="RefSeq" id="WP_076432502.1">
    <property type="nucleotide sequence ID" value="NZ_FTNO01000006.1"/>
</dbReference>
<dbReference type="AlphaFoldDB" id="A0A1N7EK70"/>
<dbReference type="InterPro" id="IPR052934">
    <property type="entry name" value="Methyl-DNA_Rec/Restrict_Enz"/>
</dbReference>
<accession>A0A1N7EK70</accession>
<evidence type="ECO:0000259" key="1">
    <source>
        <dbReference type="SMART" id="SM00382"/>
    </source>
</evidence>
<evidence type="ECO:0000313" key="3">
    <source>
        <dbReference type="Proteomes" id="UP000186914"/>
    </source>
</evidence>
<dbReference type="OrthoDB" id="9837at2157"/>
<sequence>MTKLYFHPVNDHWLPHFERTVETPLNLSEAVGLPAELEHLDKARVWGTTYEIKKERYHEDIEPEDLVLFSQDGRFFAAGRIQHAFRSREFGEWAWDNADSELVYTLIDFEEMSIPTNAITDLLGYSGGYRVQGFTRPTSERLQKLRSEFGSLDKALKALKTEYTPTSVDGGQETLVSEYDTQTTTKDPLDDDPITETAPYYWVNQSHEELEAGYLQAPRTSFPNYDLQKLEIEDIVFNYVDGEVVGYSEVTKPAYLVADENEEKRRVDIDVHPFDTPLQFVDVFPYLWREDVRLEKYYPINRAGVNQQYLFNLSKKAGDYLLEKGNEEEPLSNPDHHLITHLQNTPHSVYKVTSPPDYWLTAYEHAAVGLEDNDRPSWSDIEAGDVLIFHSRESPSRNELADQGSCILGAGIVRAKTTKPEDEAWWHDEHKTGSDGKKHSNLITFERLYLAGDFDAIDHTQPLTAKAPSTIDNDLEALTANALDIAEADYLCNQVADSDFPQNHTIEPLETSDNHAKALALADALADHLEEVPPVALHKSFNGDIANNTLDGLYFPNNQGEAILAQIEGALRSGKHIVFTGPPGTGKTEIARRVADYLAAYYPYLYTGSQLTTATSDWSTFDTVGGYMPTEDDTDSGNNLEFTPGLVLNRFKSRKTNTQKNDSLVIDELNRADIDKAFGQLFTVLSGQSVQLPYTKDGEEVNLAPANRNALSQPHEYRIPESWTLFATLNTYDKTSLYEMSYAFMRRFAFIRVPEPDLVDLNDSDLRPLLNEYMDAWGVHTIDFDVDHSKPLLDVGHVWQAANGAIDDRAIGPAVVKDIIAYLTETTGLEWEQRLTQAVISYILPQLEGVPKRKQVVTELAAVDRIDSQLLDTAARDMLQVSIIKSDG</sequence>
<dbReference type="InterPro" id="IPR027417">
    <property type="entry name" value="P-loop_NTPase"/>
</dbReference>
<gene>
    <name evidence="2" type="ORF">SAMN05421858_4316</name>
</gene>
<proteinExistence type="predicted"/>
<protein>
    <submittedName>
        <fullName evidence="2">AAA domain (Dynein-related subfamily)</fullName>
    </submittedName>
</protein>